<dbReference type="Gene3D" id="2.40.170.20">
    <property type="entry name" value="TonB-dependent receptor, beta-barrel domain"/>
    <property type="match status" value="1"/>
</dbReference>
<dbReference type="GO" id="GO:0015344">
    <property type="term" value="F:siderophore uptake transmembrane transporter activity"/>
    <property type="evidence" value="ECO:0007669"/>
    <property type="project" value="TreeGrafter"/>
</dbReference>
<keyword evidence="8" id="KW-0732">Signal</keyword>
<evidence type="ECO:0000256" key="7">
    <source>
        <dbReference type="ARBA" id="ARBA00023237"/>
    </source>
</evidence>
<comment type="subcellular location">
    <subcellularLocation>
        <location evidence="1">Cell outer membrane</location>
        <topology evidence="1">Multi-pass membrane protein</topology>
    </subcellularLocation>
</comment>
<keyword evidence="5" id="KW-0798">TonB box</keyword>
<dbReference type="AlphaFoldDB" id="A0A399RE64"/>
<evidence type="ECO:0000256" key="5">
    <source>
        <dbReference type="ARBA" id="ARBA00023077"/>
    </source>
</evidence>
<sequence>MTYKLVAGASLLALGAAVQAASAQESAPALQDVIIVTGSRYDTATQTGIAPDASPLDGADITRLAARTPGGARLSNGELSGQMAYRGLSGERLNLRVDGQRFASGGPNLMDPVFHYAPAPLVSAVIIDRGVSPVSEGPGLAGGADAVFKRQDFTDGPGADFGYDLTASARSVNDGLSVGGMAGASTDRWRFNLLGAYEDASDTDYGDGTIGGSSFQRSVYGLSAGAKLGIGEVGLDLRRHEADPSGNPPFPMDIQYVDTDFAKLSYKADLDGVTVNASVNYTDVDHLMDNFSLRPSPAPMQTRATFTEATTRGAELSASFDWQGGELEIGTDTARAEHDAIITNPNMAAFFVTPFPDVTIDRTGAFAQWTGTIGPVESELGVRADWHDHDAGDASLATMLPPPAQMLAAVFNASDRSTQDTTVDAVARIWTPERNGLSWRATLARKQAMPGYIQRFGWLPISASGGLADGNIYVGDLGVDPETALIAEAGFDYAAPALYARPTVYVRQIDDYIQGVLYDSSPGIADTPVEMIASMNGDPTPLRWANVDARLYGFDLDAGYDFDGPLRLDGVLSYVRGERRDIDDNLYRIAPASLTLDLTWEADSWSATFETRAAAEQDKVSATNEEAATPGYVVLNLYGDWQVKDGVTVSAGIENLLDHVYRDHLAGYNRNGFGDVALGTRLPGAGRGAFIRLSLKG</sequence>
<dbReference type="Proteomes" id="UP000266385">
    <property type="component" value="Unassembled WGS sequence"/>
</dbReference>
<reference evidence="10 11" key="1">
    <citation type="submission" date="2018-08" db="EMBL/GenBank/DDBJ databases">
        <title>Henriciella mobilis sp. nov., isolated from seawater.</title>
        <authorList>
            <person name="Cheng H."/>
            <person name="Wu Y.-H."/>
            <person name="Xu X.-W."/>
            <person name="Guo L.-L."/>
        </authorList>
    </citation>
    <scope>NUCLEOTIDE SEQUENCE [LARGE SCALE GENOMIC DNA]</scope>
    <source>
        <strain evidence="10 11">JN25</strain>
    </source>
</reference>
<gene>
    <name evidence="10" type="ORF">D1223_13160</name>
</gene>
<evidence type="ECO:0000256" key="6">
    <source>
        <dbReference type="ARBA" id="ARBA00023136"/>
    </source>
</evidence>
<keyword evidence="3" id="KW-1134">Transmembrane beta strand</keyword>
<dbReference type="InterPro" id="IPR036942">
    <property type="entry name" value="Beta-barrel_TonB_sf"/>
</dbReference>
<dbReference type="PANTHER" id="PTHR30069">
    <property type="entry name" value="TONB-DEPENDENT OUTER MEMBRANE RECEPTOR"/>
    <property type="match status" value="1"/>
</dbReference>
<evidence type="ECO:0000256" key="1">
    <source>
        <dbReference type="ARBA" id="ARBA00004571"/>
    </source>
</evidence>
<dbReference type="RefSeq" id="WP_119376872.1">
    <property type="nucleotide sequence ID" value="NZ_QWFX01000013.1"/>
</dbReference>
<proteinExistence type="predicted"/>
<dbReference type="SUPFAM" id="SSF56935">
    <property type="entry name" value="Porins"/>
    <property type="match status" value="1"/>
</dbReference>
<keyword evidence="2" id="KW-0813">Transport</keyword>
<name>A0A399RE64_9PROT</name>
<dbReference type="EMBL" id="QWFX01000013">
    <property type="protein sequence ID" value="RIJ28337.1"/>
    <property type="molecule type" value="Genomic_DNA"/>
</dbReference>
<dbReference type="OrthoDB" id="9760333at2"/>
<evidence type="ECO:0000256" key="8">
    <source>
        <dbReference type="SAM" id="SignalP"/>
    </source>
</evidence>
<evidence type="ECO:0000256" key="4">
    <source>
        <dbReference type="ARBA" id="ARBA00022692"/>
    </source>
</evidence>
<accession>A0A399RE64</accession>
<evidence type="ECO:0000313" key="10">
    <source>
        <dbReference type="EMBL" id="RIJ28337.1"/>
    </source>
</evidence>
<dbReference type="InterPro" id="IPR039426">
    <property type="entry name" value="TonB-dep_rcpt-like"/>
</dbReference>
<feature type="signal peptide" evidence="8">
    <location>
        <begin position="1"/>
        <end position="20"/>
    </location>
</feature>
<dbReference type="GO" id="GO:0009279">
    <property type="term" value="C:cell outer membrane"/>
    <property type="evidence" value="ECO:0007669"/>
    <property type="project" value="UniProtKB-SubCell"/>
</dbReference>
<evidence type="ECO:0000313" key="11">
    <source>
        <dbReference type="Proteomes" id="UP000266385"/>
    </source>
</evidence>
<evidence type="ECO:0000256" key="3">
    <source>
        <dbReference type="ARBA" id="ARBA00022452"/>
    </source>
</evidence>
<keyword evidence="11" id="KW-1185">Reference proteome</keyword>
<keyword evidence="10" id="KW-0675">Receptor</keyword>
<dbReference type="Pfam" id="PF00593">
    <property type="entry name" value="TonB_dep_Rec_b-barrel"/>
    <property type="match status" value="1"/>
</dbReference>
<dbReference type="InterPro" id="IPR000531">
    <property type="entry name" value="Beta-barrel_TonB"/>
</dbReference>
<dbReference type="PANTHER" id="PTHR30069:SF49">
    <property type="entry name" value="OUTER MEMBRANE PROTEIN C"/>
    <property type="match status" value="1"/>
</dbReference>
<keyword evidence="4" id="KW-0812">Transmembrane</keyword>
<protein>
    <submittedName>
        <fullName evidence="10">TonB-dependent receptor</fullName>
    </submittedName>
</protein>
<evidence type="ECO:0000259" key="9">
    <source>
        <dbReference type="Pfam" id="PF00593"/>
    </source>
</evidence>
<keyword evidence="6" id="KW-0472">Membrane</keyword>
<comment type="caution">
    <text evidence="10">The sequence shown here is derived from an EMBL/GenBank/DDBJ whole genome shotgun (WGS) entry which is preliminary data.</text>
</comment>
<feature type="domain" description="TonB-dependent receptor-like beta-barrel" evidence="9">
    <location>
        <begin position="236"/>
        <end position="656"/>
    </location>
</feature>
<evidence type="ECO:0000256" key="2">
    <source>
        <dbReference type="ARBA" id="ARBA00022448"/>
    </source>
</evidence>
<dbReference type="GO" id="GO:0044718">
    <property type="term" value="P:siderophore transmembrane transport"/>
    <property type="evidence" value="ECO:0007669"/>
    <property type="project" value="TreeGrafter"/>
</dbReference>
<keyword evidence="7" id="KW-0998">Cell outer membrane</keyword>
<organism evidence="10 11">
    <name type="scientific">Henriciella mobilis</name>
    <dbReference type="NCBI Taxonomy" id="2305467"/>
    <lineage>
        <taxon>Bacteria</taxon>
        <taxon>Pseudomonadati</taxon>
        <taxon>Pseudomonadota</taxon>
        <taxon>Alphaproteobacteria</taxon>
        <taxon>Hyphomonadales</taxon>
        <taxon>Hyphomonadaceae</taxon>
        <taxon>Henriciella</taxon>
    </lineage>
</organism>
<feature type="chain" id="PRO_5017267751" evidence="8">
    <location>
        <begin position="21"/>
        <end position="697"/>
    </location>
</feature>